<evidence type="ECO:0000313" key="2">
    <source>
        <dbReference type="Proteomes" id="UP001521222"/>
    </source>
</evidence>
<accession>A0ABR3S472</accession>
<protein>
    <submittedName>
        <fullName evidence="1">Uncharacterized protein</fullName>
    </submittedName>
</protein>
<dbReference type="EMBL" id="JAKIXB020000001">
    <property type="protein sequence ID" value="KAL1611437.1"/>
    <property type="molecule type" value="Genomic_DNA"/>
</dbReference>
<name>A0ABR3S472_9PLEO</name>
<reference evidence="1 2" key="1">
    <citation type="submission" date="2024-02" db="EMBL/GenBank/DDBJ databases">
        <title>De novo assembly and annotation of 12 fungi associated with fruit tree decline syndrome in Ontario, Canada.</title>
        <authorList>
            <person name="Sulman M."/>
            <person name="Ellouze W."/>
            <person name="Ilyukhin E."/>
        </authorList>
    </citation>
    <scope>NUCLEOTIDE SEQUENCE [LARGE SCALE GENOMIC DNA]</scope>
    <source>
        <strain evidence="1 2">M97-236</strain>
    </source>
</reference>
<evidence type="ECO:0000313" key="1">
    <source>
        <dbReference type="EMBL" id="KAL1611437.1"/>
    </source>
</evidence>
<sequence length="108" mass="12245">MGAFTHNGESPDVLQDIVYALLEVFDATKDLYETLTNKDKRDHEQQLRSKGYPRKLEFIDDTGANGTRAILTDKLALLRRYEDGLRDVGPEFAAGDGESRLQGRHNMF</sequence>
<proteinExistence type="predicted"/>
<gene>
    <name evidence="1" type="ORF">SLS59_000156</name>
</gene>
<dbReference type="Proteomes" id="UP001521222">
    <property type="component" value="Unassembled WGS sequence"/>
</dbReference>
<comment type="caution">
    <text evidence="1">The sequence shown here is derived from an EMBL/GenBank/DDBJ whole genome shotgun (WGS) entry which is preliminary data.</text>
</comment>
<keyword evidence="2" id="KW-1185">Reference proteome</keyword>
<organism evidence="1 2">
    <name type="scientific">Nothophoma quercina</name>
    <dbReference type="NCBI Taxonomy" id="749835"/>
    <lineage>
        <taxon>Eukaryota</taxon>
        <taxon>Fungi</taxon>
        <taxon>Dikarya</taxon>
        <taxon>Ascomycota</taxon>
        <taxon>Pezizomycotina</taxon>
        <taxon>Dothideomycetes</taxon>
        <taxon>Pleosporomycetidae</taxon>
        <taxon>Pleosporales</taxon>
        <taxon>Pleosporineae</taxon>
        <taxon>Didymellaceae</taxon>
        <taxon>Nothophoma</taxon>
    </lineage>
</organism>